<accession>A0AAW3WUA1</accession>
<evidence type="ECO:0000313" key="2">
    <source>
        <dbReference type="Proteomes" id="UP000659084"/>
    </source>
</evidence>
<dbReference type="RefSeq" id="WP_179253179.1">
    <property type="nucleotide sequence ID" value="NZ_JACBIV010000015.1"/>
</dbReference>
<dbReference type="Proteomes" id="UP000659084">
    <property type="component" value="Unassembled WGS sequence"/>
</dbReference>
<organism evidence="1 2">
    <name type="scientific">Serratia fonticola</name>
    <dbReference type="NCBI Taxonomy" id="47917"/>
    <lineage>
        <taxon>Bacteria</taxon>
        <taxon>Pseudomonadati</taxon>
        <taxon>Pseudomonadota</taxon>
        <taxon>Gammaproteobacteria</taxon>
        <taxon>Enterobacterales</taxon>
        <taxon>Yersiniaceae</taxon>
        <taxon>Serratia</taxon>
    </lineage>
</organism>
<proteinExistence type="predicted"/>
<protein>
    <recommendedName>
        <fullName evidence="3">Phage protein</fullName>
    </recommendedName>
</protein>
<evidence type="ECO:0000313" key="1">
    <source>
        <dbReference type="EMBL" id="MBC3213773.1"/>
    </source>
</evidence>
<dbReference type="AlphaFoldDB" id="A0AAW3WUA1"/>
<evidence type="ECO:0008006" key="3">
    <source>
        <dbReference type="Google" id="ProtNLM"/>
    </source>
</evidence>
<dbReference type="EMBL" id="JACNYO010000017">
    <property type="protein sequence ID" value="MBC3213773.1"/>
    <property type="molecule type" value="Genomic_DNA"/>
</dbReference>
<comment type="caution">
    <text evidence="1">The sequence shown here is derived from an EMBL/GenBank/DDBJ whole genome shotgun (WGS) entry which is preliminary data.</text>
</comment>
<sequence>MNSQNLPLSFREKARIFLDLQDQEEKCAYVYDLLEDIMPVEDGWAQYNKESDDYTFICGGDYYVMKLTHDKYGFITEFSIKA</sequence>
<name>A0AAW3WUA1_SERFO</name>
<reference evidence="1" key="1">
    <citation type="submission" date="2020-08" db="EMBL/GenBank/DDBJ databases">
        <title>Food and environmental bacterial isolates.</title>
        <authorList>
            <person name="Richter L."/>
            <person name="Du Plessis E.M."/>
            <person name="Duvenage S."/>
            <person name="Allam M."/>
            <person name="Korsten L."/>
        </authorList>
    </citation>
    <scope>NUCLEOTIDE SEQUENCE</scope>
    <source>
        <strain evidence="1">UPMP2127</strain>
    </source>
</reference>
<gene>
    <name evidence="1" type="ORF">H8J20_16620</name>
</gene>